<dbReference type="RefSeq" id="WP_080884958.1">
    <property type="nucleotide sequence ID" value="NZ_LT828648.1"/>
</dbReference>
<evidence type="ECO:0000259" key="8">
    <source>
        <dbReference type="PROSITE" id="PS51192"/>
    </source>
</evidence>
<dbReference type="Proteomes" id="UP000192042">
    <property type="component" value="Chromosome I"/>
</dbReference>
<evidence type="ECO:0000313" key="11">
    <source>
        <dbReference type="EMBL" id="SLM46238.1"/>
    </source>
</evidence>
<proteinExistence type="inferred from homology"/>
<dbReference type="AlphaFoldDB" id="A0A1W1HZQ3"/>
<dbReference type="GO" id="GO:0003676">
    <property type="term" value="F:nucleic acid binding"/>
    <property type="evidence" value="ECO:0007669"/>
    <property type="project" value="InterPro"/>
</dbReference>
<evidence type="ECO:0000256" key="1">
    <source>
        <dbReference type="ARBA" id="ARBA00022741"/>
    </source>
</evidence>
<evidence type="ECO:0000259" key="9">
    <source>
        <dbReference type="PROSITE" id="PS51194"/>
    </source>
</evidence>
<name>A0A1W1HZQ3_9BACT</name>
<dbReference type="InterPro" id="IPR027417">
    <property type="entry name" value="P-loop_NTPase"/>
</dbReference>
<evidence type="ECO:0000256" key="4">
    <source>
        <dbReference type="ARBA" id="ARBA00022840"/>
    </source>
</evidence>
<keyword evidence="3 11" id="KW-0347">Helicase</keyword>
<feature type="domain" description="Helicase C-terminal" evidence="9">
    <location>
        <begin position="219"/>
        <end position="386"/>
    </location>
</feature>
<evidence type="ECO:0000256" key="5">
    <source>
        <dbReference type="ARBA" id="ARBA00038437"/>
    </source>
</evidence>
<comment type="similarity">
    <text evidence="5">Belongs to the DEAD box helicase family.</text>
</comment>
<dbReference type="GO" id="GO:0005829">
    <property type="term" value="C:cytosol"/>
    <property type="evidence" value="ECO:0007669"/>
    <property type="project" value="TreeGrafter"/>
</dbReference>
<dbReference type="Pfam" id="PF00271">
    <property type="entry name" value="Helicase_C"/>
    <property type="match status" value="1"/>
</dbReference>
<keyword evidence="1" id="KW-0547">Nucleotide-binding</keyword>
<dbReference type="InterPro" id="IPR011545">
    <property type="entry name" value="DEAD/DEAH_box_helicase_dom"/>
</dbReference>
<dbReference type="InterPro" id="IPR014014">
    <property type="entry name" value="RNA_helicase_DEAD_Q_motif"/>
</dbReference>
<evidence type="ECO:0000259" key="10">
    <source>
        <dbReference type="PROSITE" id="PS51195"/>
    </source>
</evidence>
<gene>
    <name evidence="11" type="primary">rhlE</name>
    <name evidence="11" type="ORF">NSJP_0066</name>
</gene>
<dbReference type="GO" id="GO:0005524">
    <property type="term" value="F:ATP binding"/>
    <property type="evidence" value="ECO:0007669"/>
    <property type="project" value="UniProtKB-KW"/>
</dbReference>
<dbReference type="SMART" id="SM00487">
    <property type="entry name" value="DEXDc"/>
    <property type="match status" value="1"/>
</dbReference>
<dbReference type="PROSITE" id="PS51192">
    <property type="entry name" value="HELICASE_ATP_BIND_1"/>
    <property type="match status" value="1"/>
</dbReference>
<feature type="short sequence motif" description="Q motif" evidence="6">
    <location>
        <begin position="2"/>
        <end position="30"/>
    </location>
</feature>
<dbReference type="STRING" id="1325564.NSJP_0066"/>
<sequence length="430" mass="47370">MSKFVQMNLPPFLAQRLQQAGITAPTPIQQAAVPPALEGRDVMAQAKTGSGKTLAFLLPMIERALRPAAGPAQGRCPQYLILAPTRELALQIEMELRKYAPPSVTSLAVYGGTPIERHYRALKRPPLVVVGTPGRLLDLAGSGHLHLGAVTWLVMDEADQMLDRGFLRDIQRILGLLPRERQTLLFSATFSPEIQELARSMQRDPARISVDPGVSSPTTITHAYYVVPAEQSRTQLVHTLLQSVKAGERSMVFCDQKYKVRRLAAKLGGDPASVGSITGNHSQAQRERTLGAFRSGRLRSLVATDVAARGLDIPDVAQVIHYELPSNPNSYVHRTGRTGRAEKEGATYLILSESEEREYLRMVRQLRIQTKKLPLPTFVSLPPAAALPNGEPQAPPRHRRRNEQFHRTNGNSDGLHRRAASPVRSSGYGR</sequence>
<dbReference type="KEGG" id="nja:NSJP_0066"/>
<dbReference type="OrthoDB" id="9805696at2"/>
<dbReference type="CDD" id="cd00268">
    <property type="entry name" value="DEADc"/>
    <property type="match status" value="1"/>
</dbReference>
<evidence type="ECO:0000313" key="12">
    <source>
        <dbReference type="Proteomes" id="UP000192042"/>
    </source>
</evidence>
<dbReference type="PROSITE" id="PS51195">
    <property type="entry name" value="Q_MOTIF"/>
    <property type="match status" value="1"/>
</dbReference>
<dbReference type="InterPro" id="IPR001650">
    <property type="entry name" value="Helicase_C-like"/>
</dbReference>
<feature type="domain" description="DEAD-box RNA helicase Q" evidence="10">
    <location>
        <begin position="2"/>
        <end position="30"/>
    </location>
</feature>
<dbReference type="SUPFAM" id="SSF52540">
    <property type="entry name" value="P-loop containing nucleoside triphosphate hydrolases"/>
    <property type="match status" value="1"/>
</dbReference>
<protein>
    <submittedName>
        <fullName evidence="11">ATP-dependent RNA helicase RhlE</fullName>
        <ecNumber evidence="11">3.6.4.13</ecNumber>
    </submittedName>
</protein>
<dbReference type="EMBL" id="LT828648">
    <property type="protein sequence ID" value="SLM46238.1"/>
    <property type="molecule type" value="Genomic_DNA"/>
</dbReference>
<dbReference type="InterPro" id="IPR050079">
    <property type="entry name" value="DEAD_box_RNA_helicase"/>
</dbReference>
<evidence type="ECO:0000256" key="6">
    <source>
        <dbReference type="PROSITE-ProRule" id="PRU00552"/>
    </source>
</evidence>
<keyword evidence="2 11" id="KW-0378">Hydrolase</keyword>
<dbReference type="EC" id="3.6.4.13" evidence="11"/>
<feature type="region of interest" description="Disordered" evidence="7">
    <location>
        <begin position="381"/>
        <end position="430"/>
    </location>
</feature>
<dbReference type="PANTHER" id="PTHR47959">
    <property type="entry name" value="ATP-DEPENDENT RNA HELICASE RHLE-RELATED"/>
    <property type="match status" value="1"/>
</dbReference>
<dbReference type="CDD" id="cd18787">
    <property type="entry name" value="SF2_C_DEAD"/>
    <property type="match status" value="1"/>
</dbReference>
<dbReference type="InterPro" id="IPR014001">
    <property type="entry name" value="Helicase_ATP-bd"/>
</dbReference>
<feature type="domain" description="Helicase ATP-binding" evidence="8">
    <location>
        <begin position="33"/>
        <end position="208"/>
    </location>
</feature>
<evidence type="ECO:0000256" key="3">
    <source>
        <dbReference type="ARBA" id="ARBA00022806"/>
    </source>
</evidence>
<organism evidence="11 12">
    <name type="scientific">Nitrospira japonica</name>
    <dbReference type="NCBI Taxonomy" id="1325564"/>
    <lineage>
        <taxon>Bacteria</taxon>
        <taxon>Pseudomonadati</taxon>
        <taxon>Nitrospirota</taxon>
        <taxon>Nitrospiria</taxon>
        <taxon>Nitrospirales</taxon>
        <taxon>Nitrospiraceae</taxon>
        <taxon>Nitrospira</taxon>
    </lineage>
</organism>
<dbReference type="SMART" id="SM00490">
    <property type="entry name" value="HELICc"/>
    <property type="match status" value="1"/>
</dbReference>
<dbReference type="InterPro" id="IPR044742">
    <property type="entry name" value="DEAD/DEAH_RhlB"/>
</dbReference>
<dbReference type="GO" id="GO:0016787">
    <property type="term" value="F:hydrolase activity"/>
    <property type="evidence" value="ECO:0007669"/>
    <property type="project" value="UniProtKB-KW"/>
</dbReference>
<evidence type="ECO:0000256" key="2">
    <source>
        <dbReference type="ARBA" id="ARBA00022801"/>
    </source>
</evidence>
<evidence type="ECO:0000256" key="7">
    <source>
        <dbReference type="SAM" id="MobiDB-lite"/>
    </source>
</evidence>
<keyword evidence="4" id="KW-0067">ATP-binding</keyword>
<dbReference type="Gene3D" id="3.40.50.300">
    <property type="entry name" value="P-loop containing nucleotide triphosphate hydrolases"/>
    <property type="match status" value="2"/>
</dbReference>
<reference evidence="11 12" key="1">
    <citation type="submission" date="2017-03" db="EMBL/GenBank/DDBJ databases">
        <authorList>
            <person name="Afonso C.L."/>
            <person name="Miller P.J."/>
            <person name="Scott M.A."/>
            <person name="Spackman E."/>
            <person name="Goraichik I."/>
            <person name="Dimitrov K.M."/>
            <person name="Suarez D.L."/>
            <person name="Swayne D.E."/>
        </authorList>
    </citation>
    <scope>NUCLEOTIDE SEQUENCE [LARGE SCALE GENOMIC DNA]</scope>
    <source>
        <strain evidence="11">Genome sequencing of Nitrospira japonica strain NJ11</strain>
    </source>
</reference>
<dbReference type="PROSITE" id="PS51194">
    <property type="entry name" value="HELICASE_CTER"/>
    <property type="match status" value="1"/>
</dbReference>
<dbReference type="PANTHER" id="PTHR47959:SF1">
    <property type="entry name" value="ATP-DEPENDENT RNA HELICASE DBPA"/>
    <property type="match status" value="1"/>
</dbReference>
<dbReference type="Pfam" id="PF00270">
    <property type="entry name" value="DEAD"/>
    <property type="match status" value="1"/>
</dbReference>
<dbReference type="GO" id="GO:0003724">
    <property type="term" value="F:RNA helicase activity"/>
    <property type="evidence" value="ECO:0007669"/>
    <property type="project" value="UniProtKB-EC"/>
</dbReference>
<keyword evidence="12" id="KW-1185">Reference proteome</keyword>
<accession>A0A1W1HZQ3</accession>